<evidence type="ECO:0000256" key="1">
    <source>
        <dbReference type="ARBA" id="ARBA00001946"/>
    </source>
</evidence>
<gene>
    <name evidence="32" type="primary">Contig12196.g13029</name>
    <name evidence="32" type="ORF">STYLEM_3114</name>
</gene>
<dbReference type="Gene3D" id="1.10.238.10">
    <property type="entry name" value="EF-hand"/>
    <property type="match status" value="2"/>
</dbReference>
<keyword evidence="33" id="KW-1185">Reference proteome</keyword>
<evidence type="ECO:0000256" key="5">
    <source>
        <dbReference type="ARBA" id="ARBA00012513"/>
    </source>
</evidence>
<protein>
    <recommendedName>
        <fullName evidence="27">Calcium-dependent protein kinase 1</fullName>
        <ecNumber evidence="5">2.7.11.1</ecNumber>
    </recommendedName>
</protein>
<keyword evidence="12" id="KW-0677">Repeat</keyword>
<evidence type="ECO:0000256" key="21">
    <source>
        <dbReference type="ARBA" id="ARBA00023273"/>
    </source>
</evidence>
<keyword evidence="11" id="KW-0479">Metal-binding</keyword>
<dbReference type="EC" id="2.7.11.1" evidence="5"/>
<reference evidence="32 33" key="1">
    <citation type="submission" date="2014-06" db="EMBL/GenBank/DDBJ databases">
        <authorList>
            <person name="Swart Estienne"/>
        </authorList>
    </citation>
    <scope>NUCLEOTIDE SEQUENCE [LARGE SCALE GENOMIC DNA]</scope>
    <source>
        <strain evidence="32 33">130c</strain>
    </source>
</reference>
<dbReference type="AlphaFoldDB" id="A0A077ZVZ4"/>
<evidence type="ECO:0000256" key="29">
    <source>
        <dbReference type="RuleBase" id="RU000304"/>
    </source>
</evidence>
<keyword evidence="8 29" id="KW-0723">Serine/threonine-protein kinase</keyword>
<keyword evidence="6" id="KW-1003">Cell membrane</keyword>
<evidence type="ECO:0000256" key="11">
    <source>
        <dbReference type="ARBA" id="ARBA00022723"/>
    </source>
</evidence>
<dbReference type="FunFam" id="1.10.510.10:FF:000398">
    <property type="entry name" value="Calcium-dependent protein kinase 1"/>
    <property type="match status" value="1"/>
</dbReference>
<dbReference type="Gene3D" id="3.30.200.20">
    <property type="entry name" value="Phosphorylase Kinase, domain 1"/>
    <property type="match status" value="1"/>
</dbReference>
<dbReference type="SMART" id="SM00220">
    <property type="entry name" value="S_TKc"/>
    <property type="match status" value="1"/>
</dbReference>
<comment type="catalytic activity">
    <reaction evidence="24">
        <text>L-threonyl-[protein] + ATP = O-phospho-L-threonyl-[protein] + ADP + H(+)</text>
        <dbReference type="Rhea" id="RHEA:46608"/>
        <dbReference type="Rhea" id="RHEA-COMP:11060"/>
        <dbReference type="Rhea" id="RHEA-COMP:11605"/>
        <dbReference type="ChEBI" id="CHEBI:15378"/>
        <dbReference type="ChEBI" id="CHEBI:30013"/>
        <dbReference type="ChEBI" id="CHEBI:30616"/>
        <dbReference type="ChEBI" id="CHEBI:61977"/>
        <dbReference type="ChEBI" id="CHEBI:456216"/>
        <dbReference type="EC" id="2.7.11.1"/>
    </reaction>
</comment>
<evidence type="ECO:0000256" key="23">
    <source>
        <dbReference type="ARBA" id="ARBA00024334"/>
    </source>
</evidence>
<dbReference type="CDD" id="cd05117">
    <property type="entry name" value="STKc_CAMK"/>
    <property type="match status" value="1"/>
</dbReference>
<evidence type="ECO:0000256" key="25">
    <source>
        <dbReference type="ARBA" id="ARBA00048679"/>
    </source>
</evidence>
<comment type="subcellular location">
    <subcellularLocation>
        <location evidence="3">Cell membrane</location>
        <topology evidence="3">Lipid-anchor</topology>
        <orientation evidence="3">Cytoplasmic side</orientation>
    </subcellularLocation>
    <subcellularLocation>
        <location evidence="2">Cell projection</location>
        <location evidence="2">Cilium</location>
        <location evidence="2">Flagellum</location>
    </subcellularLocation>
    <subcellularLocation>
        <location evidence="4">Host cell membrane</location>
        <topology evidence="4">Lipid-anchor</topology>
    </subcellularLocation>
    <subcellularLocation>
        <location evidence="26">Parasitophorous vacuole membrane</location>
        <topology evidence="26">Lipid-anchor</topology>
    </subcellularLocation>
</comment>
<comment type="catalytic activity">
    <reaction evidence="25">
        <text>L-seryl-[protein] + ATP = O-phospho-L-seryl-[protein] + ADP + H(+)</text>
        <dbReference type="Rhea" id="RHEA:17989"/>
        <dbReference type="Rhea" id="RHEA-COMP:9863"/>
        <dbReference type="Rhea" id="RHEA-COMP:11604"/>
        <dbReference type="ChEBI" id="CHEBI:15378"/>
        <dbReference type="ChEBI" id="CHEBI:29999"/>
        <dbReference type="ChEBI" id="CHEBI:30616"/>
        <dbReference type="ChEBI" id="CHEBI:83421"/>
        <dbReference type="ChEBI" id="CHEBI:456216"/>
        <dbReference type="EC" id="2.7.11.1"/>
    </reaction>
</comment>
<evidence type="ECO:0000256" key="8">
    <source>
        <dbReference type="ARBA" id="ARBA00022527"/>
    </source>
</evidence>
<evidence type="ECO:0000256" key="2">
    <source>
        <dbReference type="ARBA" id="ARBA00004230"/>
    </source>
</evidence>
<evidence type="ECO:0000256" key="13">
    <source>
        <dbReference type="ARBA" id="ARBA00022741"/>
    </source>
</evidence>
<sequence length="478" mass="54613">MDRQEEIKINANRFVTQNEGKLRDHYRIGKMLGSGAFGEVRMCVHRETGAQRAVKVLRKSHMDEDEKKMLFNEINILRELDHPNIVKMYEFFEDEKRYYIVTEQNLNIVQLFRICKGGELFDEIIARGKFTEKDAAILMKQVLSCVNYCHKNNIVHRDLKPENILLEQNKDFDQIKIIDFGTSLVYDSAKSLDEKLGTPYYIAPEVLNKKYNEKCDIWSCGVITYIILSGMPPFNGQSDQEIMKKVRIGKFSFSDPCWSNISDKGKDFITKLLTYDVEQRPSAEDALQHPWIIDNSTQSVDSTVAVGALQNLKTFRADQKLKQATFAFIASQLLSKTEKESMARIFKAIDKNGDGKLSLDEILSGYSLFFGPSDPADIEKMFKAVDFDHSGFIDYSEFVVAAMNEKNLLTNEKLQSAFRMFDKDNSGFISSDEIKEILGFGKTLSEEAVNEIIKQVDANGDGQISFEEFSTMMKRIAA</sequence>
<dbReference type="OMA" id="CHEQQIV"/>
<dbReference type="Gene3D" id="1.10.510.10">
    <property type="entry name" value="Transferase(Phosphotransferase) domain 1"/>
    <property type="match status" value="1"/>
</dbReference>
<keyword evidence="16 28" id="KW-0067">ATP-binding</keyword>
<dbReference type="Proteomes" id="UP000039865">
    <property type="component" value="Unassembled WGS sequence"/>
</dbReference>
<dbReference type="InterPro" id="IPR050205">
    <property type="entry name" value="CDPK_Ser/Thr_kinases"/>
</dbReference>
<evidence type="ECO:0000256" key="9">
    <source>
        <dbReference type="ARBA" id="ARBA00022679"/>
    </source>
</evidence>
<dbReference type="CDD" id="cd00051">
    <property type="entry name" value="EFh"/>
    <property type="match status" value="1"/>
</dbReference>
<dbReference type="PROSITE" id="PS00018">
    <property type="entry name" value="EF_HAND_1"/>
    <property type="match status" value="4"/>
</dbReference>
<feature type="domain" description="EF-hand" evidence="31">
    <location>
        <begin position="445"/>
        <end position="478"/>
    </location>
</feature>
<dbReference type="GO" id="GO:0005509">
    <property type="term" value="F:calcium ion binding"/>
    <property type="evidence" value="ECO:0007669"/>
    <property type="project" value="InterPro"/>
</dbReference>
<dbReference type="EMBL" id="CCKQ01003016">
    <property type="protein sequence ID" value="CDW74120.1"/>
    <property type="molecule type" value="Genomic_DNA"/>
</dbReference>
<dbReference type="GO" id="GO:0004674">
    <property type="term" value="F:protein serine/threonine kinase activity"/>
    <property type="evidence" value="ECO:0007669"/>
    <property type="project" value="UniProtKB-KW"/>
</dbReference>
<dbReference type="GO" id="GO:0020002">
    <property type="term" value="C:host cell plasma membrane"/>
    <property type="evidence" value="ECO:0007669"/>
    <property type="project" value="UniProtKB-SubCell"/>
</dbReference>
<proteinExistence type="inferred from homology"/>
<dbReference type="PROSITE" id="PS00107">
    <property type="entry name" value="PROTEIN_KINASE_ATP"/>
    <property type="match status" value="1"/>
</dbReference>
<evidence type="ECO:0000256" key="12">
    <source>
        <dbReference type="ARBA" id="ARBA00022737"/>
    </source>
</evidence>
<dbReference type="InterPro" id="IPR011009">
    <property type="entry name" value="Kinase-like_dom_sf"/>
</dbReference>
<feature type="binding site" evidence="28">
    <location>
        <position position="55"/>
    </location>
    <ligand>
        <name>ATP</name>
        <dbReference type="ChEBI" id="CHEBI:30616"/>
    </ligand>
</feature>
<dbReference type="InterPro" id="IPR002048">
    <property type="entry name" value="EF_hand_dom"/>
</dbReference>
<dbReference type="GO" id="GO:0031514">
    <property type="term" value="C:motile cilium"/>
    <property type="evidence" value="ECO:0007669"/>
    <property type="project" value="UniProtKB-SubCell"/>
</dbReference>
<evidence type="ECO:0000256" key="10">
    <source>
        <dbReference type="ARBA" id="ARBA00022707"/>
    </source>
</evidence>
<feature type="domain" description="Protein kinase" evidence="30">
    <location>
        <begin position="26"/>
        <end position="292"/>
    </location>
</feature>
<keyword evidence="19" id="KW-0969">Cilium</keyword>
<keyword evidence="14 32" id="KW-0418">Kinase</keyword>
<evidence type="ECO:0000259" key="30">
    <source>
        <dbReference type="PROSITE" id="PS50011"/>
    </source>
</evidence>
<keyword evidence="9" id="KW-0808">Transferase</keyword>
<dbReference type="GO" id="GO:0020005">
    <property type="term" value="C:symbiont-containing vacuole membrane"/>
    <property type="evidence" value="ECO:0007669"/>
    <property type="project" value="UniProtKB-SubCell"/>
</dbReference>
<comment type="similarity">
    <text evidence="23">Belongs to the protein kinase superfamily. Ser/Thr protein kinase family. CDPK subfamily.</text>
</comment>
<dbReference type="FunFam" id="3.30.200.20:FF:000315">
    <property type="entry name" value="Calcium-dependent protein kinase 3"/>
    <property type="match status" value="1"/>
</dbReference>
<feature type="domain" description="EF-hand" evidence="31">
    <location>
        <begin position="337"/>
        <end position="372"/>
    </location>
</feature>
<dbReference type="SUPFAM" id="SSF56112">
    <property type="entry name" value="Protein kinase-like (PK-like)"/>
    <property type="match status" value="1"/>
</dbReference>
<keyword evidence="18" id="KW-0472">Membrane</keyword>
<dbReference type="GO" id="GO:0005524">
    <property type="term" value="F:ATP binding"/>
    <property type="evidence" value="ECO:0007669"/>
    <property type="project" value="UniProtKB-UniRule"/>
</dbReference>
<evidence type="ECO:0000256" key="26">
    <source>
        <dbReference type="ARBA" id="ARBA00060437"/>
    </source>
</evidence>
<name>A0A077ZVZ4_STYLE</name>
<evidence type="ECO:0000256" key="17">
    <source>
        <dbReference type="ARBA" id="ARBA00022846"/>
    </source>
</evidence>
<dbReference type="InterPro" id="IPR017441">
    <property type="entry name" value="Protein_kinase_ATP_BS"/>
</dbReference>
<evidence type="ECO:0000313" key="32">
    <source>
        <dbReference type="EMBL" id="CDW74120.1"/>
    </source>
</evidence>
<keyword evidence="20" id="KW-0564">Palmitate</keyword>
<dbReference type="PROSITE" id="PS50222">
    <property type="entry name" value="EF_HAND_2"/>
    <property type="match status" value="4"/>
</dbReference>
<evidence type="ECO:0000256" key="7">
    <source>
        <dbReference type="ARBA" id="ARBA00022511"/>
    </source>
</evidence>
<keyword evidence="17" id="KW-0282">Flagellum</keyword>
<dbReference type="GO" id="GO:0005886">
    <property type="term" value="C:plasma membrane"/>
    <property type="evidence" value="ECO:0007669"/>
    <property type="project" value="UniProtKB-SubCell"/>
</dbReference>
<keyword evidence="7" id="KW-1032">Host cell membrane</keyword>
<evidence type="ECO:0000259" key="31">
    <source>
        <dbReference type="PROSITE" id="PS50222"/>
    </source>
</evidence>
<dbReference type="SUPFAM" id="SSF47473">
    <property type="entry name" value="EF-hand"/>
    <property type="match status" value="1"/>
</dbReference>
<dbReference type="SMART" id="SM00054">
    <property type="entry name" value="EFh"/>
    <property type="match status" value="4"/>
</dbReference>
<dbReference type="PRINTS" id="PR00450">
    <property type="entry name" value="RECOVERIN"/>
</dbReference>
<evidence type="ECO:0000256" key="28">
    <source>
        <dbReference type="PROSITE-ProRule" id="PRU10141"/>
    </source>
</evidence>
<dbReference type="FunCoup" id="A0A077ZVZ4">
    <property type="interactions" value="7"/>
</dbReference>
<evidence type="ECO:0000256" key="19">
    <source>
        <dbReference type="ARBA" id="ARBA00023069"/>
    </source>
</evidence>
<evidence type="ECO:0000256" key="16">
    <source>
        <dbReference type="ARBA" id="ARBA00022840"/>
    </source>
</evidence>
<dbReference type="Pfam" id="PF00069">
    <property type="entry name" value="Pkinase"/>
    <property type="match status" value="1"/>
</dbReference>
<keyword evidence="22" id="KW-0449">Lipoprotein</keyword>
<evidence type="ECO:0000256" key="15">
    <source>
        <dbReference type="ARBA" id="ARBA00022837"/>
    </source>
</evidence>
<evidence type="ECO:0000256" key="22">
    <source>
        <dbReference type="ARBA" id="ARBA00023288"/>
    </source>
</evidence>
<dbReference type="InterPro" id="IPR011992">
    <property type="entry name" value="EF-hand-dom_pair"/>
</dbReference>
<feature type="domain" description="EF-hand" evidence="31">
    <location>
        <begin position="409"/>
        <end position="444"/>
    </location>
</feature>
<dbReference type="Pfam" id="PF13499">
    <property type="entry name" value="EF-hand_7"/>
    <property type="match status" value="2"/>
</dbReference>
<keyword evidence="21" id="KW-0966">Cell projection</keyword>
<dbReference type="PANTHER" id="PTHR24349">
    <property type="entry name" value="SERINE/THREONINE-PROTEIN KINASE"/>
    <property type="match status" value="1"/>
</dbReference>
<evidence type="ECO:0000256" key="27">
    <source>
        <dbReference type="ARBA" id="ARBA00068067"/>
    </source>
</evidence>
<accession>A0A077ZVZ4</accession>
<evidence type="ECO:0000256" key="20">
    <source>
        <dbReference type="ARBA" id="ARBA00023139"/>
    </source>
</evidence>
<dbReference type="OrthoDB" id="286757at2759"/>
<dbReference type="PROSITE" id="PS00108">
    <property type="entry name" value="PROTEIN_KINASE_ST"/>
    <property type="match status" value="1"/>
</dbReference>
<evidence type="ECO:0000256" key="6">
    <source>
        <dbReference type="ARBA" id="ARBA00022475"/>
    </source>
</evidence>
<keyword evidence="10" id="KW-0519">Myristate</keyword>
<keyword evidence="13 28" id="KW-0547">Nucleotide-binding</keyword>
<keyword evidence="15" id="KW-0106">Calcium</keyword>
<comment type="cofactor">
    <cofactor evidence="1">
        <name>Mg(2+)</name>
        <dbReference type="ChEBI" id="CHEBI:18420"/>
    </cofactor>
</comment>
<dbReference type="InParanoid" id="A0A077ZVZ4"/>
<evidence type="ECO:0000313" key="33">
    <source>
        <dbReference type="Proteomes" id="UP000039865"/>
    </source>
</evidence>
<dbReference type="InterPro" id="IPR000719">
    <property type="entry name" value="Prot_kinase_dom"/>
</dbReference>
<evidence type="ECO:0000256" key="18">
    <source>
        <dbReference type="ARBA" id="ARBA00022870"/>
    </source>
</evidence>
<dbReference type="PROSITE" id="PS50011">
    <property type="entry name" value="PROTEIN_KINASE_DOM"/>
    <property type="match status" value="1"/>
</dbReference>
<evidence type="ECO:0000256" key="14">
    <source>
        <dbReference type="ARBA" id="ARBA00022777"/>
    </source>
</evidence>
<organism evidence="32 33">
    <name type="scientific">Stylonychia lemnae</name>
    <name type="common">Ciliate</name>
    <dbReference type="NCBI Taxonomy" id="5949"/>
    <lineage>
        <taxon>Eukaryota</taxon>
        <taxon>Sar</taxon>
        <taxon>Alveolata</taxon>
        <taxon>Ciliophora</taxon>
        <taxon>Intramacronucleata</taxon>
        <taxon>Spirotrichea</taxon>
        <taxon>Stichotrichia</taxon>
        <taxon>Sporadotrichida</taxon>
        <taxon>Oxytrichidae</taxon>
        <taxon>Stylonychinae</taxon>
        <taxon>Stylonychia</taxon>
    </lineage>
</organism>
<keyword evidence="18" id="KW-1043">Host membrane</keyword>
<dbReference type="InterPro" id="IPR018247">
    <property type="entry name" value="EF_Hand_1_Ca_BS"/>
</dbReference>
<evidence type="ECO:0000256" key="3">
    <source>
        <dbReference type="ARBA" id="ARBA00004342"/>
    </source>
</evidence>
<dbReference type="FunFam" id="1.10.238.10:FF:000001">
    <property type="entry name" value="Calmodulin 1"/>
    <property type="match status" value="1"/>
</dbReference>
<evidence type="ECO:0000256" key="4">
    <source>
        <dbReference type="ARBA" id="ARBA00004425"/>
    </source>
</evidence>
<evidence type="ECO:0000256" key="24">
    <source>
        <dbReference type="ARBA" id="ARBA00047899"/>
    </source>
</evidence>
<dbReference type="InterPro" id="IPR008271">
    <property type="entry name" value="Ser/Thr_kinase_AS"/>
</dbReference>
<feature type="domain" description="EF-hand" evidence="31">
    <location>
        <begin position="373"/>
        <end position="408"/>
    </location>
</feature>